<evidence type="ECO:0000313" key="3">
    <source>
        <dbReference type="EnsemblFungi" id="FOXG_15836P0"/>
    </source>
</evidence>
<sequence>MKFSAITALATFLATVNTSLCTYDDHPVNGLRYYIGADGVPDVLGICNGFWDNVKPQCGGAWQCGRAANGDLHAEFQTYRKCLPRFINDGWWHATKNQWGSIESSTPISVKIKELPPIHGGPKGLPRLSGSASRPSQA</sequence>
<dbReference type="EnsemblFungi" id="FOXG_15836T0">
    <property type="protein sequence ID" value="FOXG_15836P0"/>
    <property type="gene ID" value="FOXG_15836"/>
</dbReference>
<protein>
    <recommendedName>
        <fullName evidence="5">Secreted protein</fullName>
    </recommendedName>
</protein>
<dbReference type="AlphaFoldDB" id="A0A0D2YHP0"/>
<reference evidence="3" key="2">
    <citation type="submission" date="2025-08" db="UniProtKB">
        <authorList>
            <consortium name="EnsemblFungi"/>
        </authorList>
    </citation>
    <scope>IDENTIFICATION</scope>
    <source>
        <strain evidence="3">4287 / CBS 123668 / FGSC 9935 / NRRL 34936</strain>
    </source>
</reference>
<reference evidence="4" key="1">
    <citation type="journal article" date="2012" name="Mol. Plant Microbe Interact.">
        <title>A highly conserved effector in Fusarium oxysporum is required for full virulence on Arabidopsis.</title>
        <authorList>
            <person name="Thatcher L.F."/>
            <person name="Gardiner D.M."/>
            <person name="Kazan K."/>
            <person name="Manners J."/>
        </authorList>
    </citation>
    <scope>NUCLEOTIDE SEQUENCE [LARGE SCALE GENOMIC DNA]</scope>
    <source>
        <strain evidence="4">Fo5176</strain>
    </source>
</reference>
<organism evidence="3 4">
    <name type="scientific">Fusarium oxysporum (strain Fo5176)</name>
    <name type="common">Fusarium vascular wilt</name>
    <dbReference type="NCBI Taxonomy" id="660025"/>
    <lineage>
        <taxon>Eukaryota</taxon>
        <taxon>Fungi</taxon>
        <taxon>Dikarya</taxon>
        <taxon>Ascomycota</taxon>
        <taxon>Pezizomycotina</taxon>
        <taxon>Sordariomycetes</taxon>
        <taxon>Hypocreomycetidae</taxon>
        <taxon>Hypocreales</taxon>
        <taxon>Nectriaceae</taxon>
        <taxon>Fusarium</taxon>
        <taxon>Fusarium oxysporum species complex</taxon>
    </lineage>
</organism>
<feature type="region of interest" description="Disordered" evidence="1">
    <location>
        <begin position="116"/>
        <end position="138"/>
    </location>
</feature>
<evidence type="ECO:0000313" key="4">
    <source>
        <dbReference type="Proteomes" id="UP000002489"/>
    </source>
</evidence>
<name>A0A0D2YHP0_FUSOF</name>
<accession>A0A0D2YHP0</accession>
<feature type="chain" id="PRO_5002271554" description="Secreted protein" evidence="2">
    <location>
        <begin position="22"/>
        <end position="138"/>
    </location>
</feature>
<evidence type="ECO:0000256" key="2">
    <source>
        <dbReference type="SAM" id="SignalP"/>
    </source>
</evidence>
<evidence type="ECO:0000256" key="1">
    <source>
        <dbReference type="SAM" id="MobiDB-lite"/>
    </source>
</evidence>
<dbReference type="Proteomes" id="UP000002489">
    <property type="component" value="Unassembled WGS sequence"/>
</dbReference>
<keyword evidence="2" id="KW-0732">Signal</keyword>
<proteinExistence type="predicted"/>
<evidence type="ECO:0008006" key="5">
    <source>
        <dbReference type="Google" id="ProtNLM"/>
    </source>
</evidence>
<feature type="signal peptide" evidence="2">
    <location>
        <begin position="1"/>
        <end position="21"/>
    </location>
</feature>